<dbReference type="SUPFAM" id="SSF117457">
    <property type="entry name" value="FumA C-terminal domain-like"/>
    <property type="match status" value="1"/>
</dbReference>
<dbReference type="InterPro" id="IPR036660">
    <property type="entry name" value="Fe-S_hydroAse_TtdB_cat_sf"/>
</dbReference>
<evidence type="ECO:0000256" key="12">
    <source>
        <dbReference type="PIRNR" id="PIRNR001394"/>
    </source>
</evidence>
<proteinExistence type="inferred from homology"/>
<keyword evidence="16" id="KW-1185">Reference proteome</keyword>
<comment type="catalytic activity">
    <reaction evidence="1 12">
        <text>(S)-malate = fumarate + H2O</text>
        <dbReference type="Rhea" id="RHEA:12460"/>
        <dbReference type="ChEBI" id="CHEBI:15377"/>
        <dbReference type="ChEBI" id="CHEBI:15589"/>
        <dbReference type="ChEBI" id="CHEBI:29806"/>
        <dbReference type="EC" id="4.2.1.2"/>
    </reaction>
</comment>
<evidence type="ECO:0000256" key="8">
    <source>
        <dbReference type="ARBA" id="ARBA00022723"/>
    </source>
</evidence>
<dbReference type="EC" id="4.2.1.2" evidence="12"/>
<dbReference type="PANTHER" id="PTHR30389:SF0">
    <property type="entry name" value="FUMARATE HYDRATASE CLASS I, AEROBIC"/>
    <property type="match status" value="1"/>
</dbReference>
<dbReference type="PROSITE" id="PS00163">
    <property type="entry name" value="FUMARATE_LYASES"/>
    <property type="match status" value="1"/>
</dbReference>
<accession>A0ABP7EPX1</accession>
<dbReference type="RefSeq" id="WP_344952036.1">
    <property type="nucleotide sequence ID" value="NZ_BAABDC010000015.1"/>
</dbReference>
<evidence type="ECO:0000259" key="13">
    <source>
        <dbReference type="Pfam" id="PF05681"/>
    </source>
</evidence>
<dbReference type="InterPro" id="IPR004647">
    <property type="entry name" value="Fe-S_hydro-lyase_TtdB-typ_cat"/>
</dbReference>
<organism evidence="15 16">
    <name type="scientific">Terrabacter ginsenosidimutans</name>
    <dbReference type="NCBI Taxonomy" id="490575"/>
    <lineage>
        <taxon>Bacteria</taxon>
        <taxon>Bacillati</taxon>
        <taxon>Actinomycetota</taxon>
        <taxon>Actinomycetes</taxon>
        <taxon>Micrococcales</taxon>
        <taxon>Intrasporangiaceae</taxon>
        <taxon>Terrabacter</taxon>
    </lineage>
</organism>
<keyword evidence="7" id="KW-0816">Tricarboxylic acid cycle</keyword>
<evidence type="ECO:0000256" key="6">
    <source>
        <dbReference type="ARBA" id="ARBA00022485"/>
    </source>
</evidence>
<name>A0ABP7EPX1_9MICO</name>
<evidence type="ECO:0000256" key="3">
    <source>
        <dbReference type="ARBA" id="ARBA00004859"/>
    </source>
</evidence>
<feature type="domain" description="Fe-S hydro-lyase tartrate dehydratase alpha-type catalytic" evidence="13">
    <location>
        <begin position="50"/>
        <end position="327"/>
    </location>
</feature>
<dbReference type="NCBIfam" id="TIGR00722">
    <property type="entry name" value="ttdA_fumA_fumB"/>
    <property type="match status" value="1"/>
</dbReference>
<dbReference type="NCBIfam" id="TIGR00723">
    <property type="entry name" value="ttdB_fumA_fumB"/>
    <property type="match status" value="1"/>
</dbReference>
<keyword evidence="8 12" id="KW-0479">Metal-binding</keyword>
<dbReference type="PANTHER" id="PTHR30389">
    <property type="entry name" value="FUMARATE HYDRATASE-RELATED"/>
    <property type="match status" value="1"/>
</dbReference>
<evidence type="ECO:0000256" key="2">
    <source>
        <dbReference type="ARBA" id="ARBA00001966"/>
    </source>
</evidence>
<dbReference type="InterPro" id="IPR011167">
    <property type="entry name" value="Fe_dep_fumarate_hydratase"/>
</dbReference>
<comment type="caution">
    <text evidence="15">The sequence shown here is derived from an EMBL/GenBank/DDBJ whole genome shotgun (WGS) entry which is preliminary data.</text>
</comment>
<reference evidence="16" key="1">
    <citation type="journal article" date="2019" name="Int. J. Syst. Evol. Microbiol.">
        <title>The Global Catalogue of Microorganisms (GCM) 10K type strain sequencing project: providing services to taxonomists for standard genome sequencing and annotation.</title>
        <authorList>
            <consortium name="The Broad Institute Genomics Platform"/>
            <consortium name="The Broad Institute Genome Sequencing Center for Infectious Disease"/>
            <person name="Wu L."/>
            <person name="Ma J."/>
        </authorList>
    </citation>
    <scope>NUCLEOTIDE SEQUENCE [LARGE SCALE GENOMIC DNA]</scope>
    <source>
        <strain evidence="16">JCM 17125</strain>
    </source>
</reference>
<evidence type="ECO:0000256" key="9">
    <source>
        <dbReference type="ARBA" id="ARBA00023004"/>
    </source>
</evidence>
<dbReference type="PIRSF" id="PIRSF001394">
    <property type="entry name" value="Fe_dep_fumar_hy"/>
    <property type="match status" value="1"/>
</dbReference>
<evidence type="ECO:0000256" key="5">
    <source>
        <dbReference type="ARBA" id="ARBA00011738"/>
    </source>
</evidence>
<comment type="similarity">
    <text evidence="4 12">Belongs to the class-I fumarase family.</text>
</comment>
<dbReference type="Pfam" id="PF05681">
    <property type="entry name" value="Fumerase"/>
    <property type="match status" value="1"/>
</dbReference>
<keyword evidence="6 12" id="KW-0004">4Fe-4S</keyword>
<evidence type="ECO:0000313" key="16">
    <source>
        <dbReference type="Proteomes" id="UP001501468"/>
    </source>
</evidence>
<dbReference type="Pfam" id="PF05683">
    <property type="entry name" value="Fumerase_C"/>
    <property type="match status" value="1"/>
</dbReference>
<evidence type="ECO:0000256" key="4">
    <source>
        <dbReference type="ARBA" id="ARBA00008876"/>
    </source>
</evidence>
<sequence length="570" mass="62028">MADFAYEDLLPIGADETPYRLLTTEGVRAVDGPGGRTFLEVDPEALRLLTETAMHDIAHYLRPGHLQQLRNILDDDEASNNDKFVALDLLKNANIAAGGVLPMCQDTGTAIVMGKRGQHVLTAGTDERAISEGVYDAYTRLNLRYSQMAPITTWEEKNTGSNLPAQVELYADTLPGHEAQYKFLFMAKGGGSANKSYLYQETKAILNEDAMMRFLDEKLRSLGTAACPPYHLAIVIGGTSAEYALKTAKYASAKYLDTLPTSGSMTAHGFRDTELEEKVLELTRQFGIGAQFGGKYFCHDVRVVRLPRHGASLPVAIAVSCSADRQVLGKITADGVFIEQLETDPARFLPDAGSVDLGEHEDDAVGVSSTSRNVVVKVDLTQPMDEILAELSKHPVKTRLSLNGPLVVARDIAHAKIKERLDAGEEMPQYLRDHPVYYAGPAKTPEGMPSGSFGPTTAGRMDSYVEQFQAAGGSKVMLAKGNRSKQVTDACDAHGGFYLGSIGGPAARLAQDCIRHVEVLEYEELGMEAVWKIDVEDFPAFIVVDDKGNDFFAEVSKPMAFTISKRPGLQ</sequence>
<evidence type="ECO:0000256" key="1">
    <source>
        <dbReference type="ARBA" id="ARBA00000929"/>
    </source>
</evidence>
<keyword evidence="10 12" id="KW-0411">Iron-sulfur</keyword>
<evidence type="ECO:0000256" key="7">
    <source>
        <dbReference type="ARBA" id="ARBA00022532"/>
    </source>
</evidence>
<comment type="subunit">
    <text evidence="5 12">Homodimer.</text>
</comment>
<comment type="pathway">
    <text evidence="3">Carbohydrate metabolism; tricarboxylic acid cycle; (S)-malate from fumarate: step 1/1.</text>
</comment>
<evidence type="ECO:0000259" key="14">
    <source>
        <dbReference type="Pfam" id="PF05683"/>
    </source>
</evidence>
<dbReference type="EMBL" id="BAABDC010000015">
    <property type="protein sequence ID" value="GAA3722463.1"/>
    <property type="molecule type" value="Genomic_DNA"/>
</dbReference>
<gene>
    <name evidence="15" type="ORF">GCM10022399_43530</name>
</gene>
<keyword evidence="9 12" id="KW-0408">Iron</keyword>
<evidence type="ECO:0000313" key="15">
    <source>
        <dbReference type="EMBL" id="GAA3722463.1"/>
    </source>
</evidence>
<dbReference type="InterPro" id="IPR020557">
    <property type="entry name" value="Fumarate_lyase_CS"/>
</dbReference>
<dbReference type="InterPro" id="IPR051208">
    <property type="entry name" value="Class-I_Fumarase/Tartrate_DH"/>
</dbReference>
<comment type="function">
    <text evidence="12">Catalyzes the reversible hydration of fumarate to (S)-malate.</text>
</comment>
<comment type="cofactor">
    <cofactor evidence="2 12">
        <name>[4Fe-4S] cluster</name>
        <dbReference type="ChEBI" id="CHEBI:49883"/>
    </cofactor>
</comment>
<dbReference type="InterPro" id="IPR004646">
    <property type="entry name" value="Fe-S_hydro-lyase_TtdA-typ_cat"/>
</dbReference>
<dbReference type="Gene3D" id="3.20.130.10">
    <property type="entry name" value="Fe-S hydro-lyase, tartrate dehydratase beta-type, catalytic domain"/>
    <property type="match status" value="1"/>
</dbReference>
<evidence type="ECO:0000256" key="10">
    <source>
        <dbReference type="ARBA" id="ARBA00023014"/>
    </source>
</evidence>
<protein>
    <recommendedName>
        <fullName evidence="12">Fumarate hydratase class I</fullName>
        <ecNumber evidence="12">4.2.1.2</ecNumber>
    </recommendedName>
</protein>
<evidence type="ECO:0000256" key="11">
    <source>
        <dbReference type="ARBA" id="ARBA00023239"/>
    </source>
</evidence>
<keyword evidence="11 12" id="KW-0456">Lyase</keyword>
<feature type="domain" description="Fe-S hydro-lyase tartrate dehydratase beta-type catalytic" evidence="14">
    <location>
        <begin position="335"/>
        <end position="554"/>
    </location>
</feature>
<dbReference type="Proteomes" id="UP001501468">
    <property type="component" value="Unassembled WGS sequence"/>
</dbReference>